<sequence precursor="true">MKKIDWLARVLLVFQFLSIASGGVAQTVPDGDRLKDRTPPGFAIGGVLHAYDDDSFAPTYVDTAIREFNATTLTTYMAYGAWPDPAGGPALQPWTQAVDWATVNNLPVHGHALVYPLANQNLAWYVALPDDQLEPTLEQFVTAMAASRAGHVWVWDVVNEVMADDGGPMDADGLRTDLREYQAIGPEYVDKAFHWAAAADPNALRIINDYSIVDGRDKADRLLAYMIKLRDRGVPIDGVGLQLHFLDTTSTPDIAAIETNFQRFADAGFRIFITEFDLPATRRNNASDQPNEGEVQRQRNAFKQITRVALEQPACEALFFWDFADERSWLHPSMIDIEFISQGQFTFPTMFSGGRENPIVAKAAYYGVQEALTEFVGTYRINSLLEPGSGLLSRAARSDGQGGVSATDQVELIDDDDNSLAYSSAKWSLEPVASGLVRVRCMWNSETGYLSRAGSFDGQQWQPGPAVYLANFQPDWLSQMWFVALQPDGSVTLQNAWGSNNGYLTRDTQLAPQKWKNRRSFDTTPMKSVSMGEQGEAATRWLLMPTR</sequence>
<evidence type="ECO:0000256" key="8">
    <source>
        <dbReference type="ARBA" id="ARBA00023326"/>
    </source>
</evidence>
<feature type="chain" id="PRO_5021777237" description="Beta-xylanase" evidence="10">
    <location>
        <begin position="26"/>
        <end position="547"/>
    </location>
</feature>
<keyword evidence="6 9" id="KW-0119">Carbohydrate metabolism</keyword>
<dbReference type="KEGG" id="ruv:EC9_27780"/>
<accession>A0A517M135</accession>
<name>A0A517M135_9BACT</name>
<evidence type="ECO:0000256" key="1">
    <source>
        <dbReference type="ARBA" id="ARBA00000681"/>
    </source>
</evidence>
<dbReference type="GO" id="GO:0045493">
    <property type="term" value="P:xylan catabolic process"/>
    <property type="evidence" value="ECO:0007669"/>
    <property type="project" value="UniProtKB-KW"/>
</dbReference>
<dbReference type="SMART" id="SM00633">
    <property type="entry name" value="Glyco_10"/>
    <property type="match status" value="1"/>
</dbReference>
<evidence type="ECO:0000256" key="2">
    <source>
        <dbReference type="ARBA" id="ARBA00007495"/>
    </source>
</evidence>
<dbReference type="GO" id="GO:0031176">
    <property type="term" value="F:endo-1,4-beta-xylanase activity"/>
    <property type="evidence" value="ECO:0007669"/>
    <property type="project" value="UniProtKB-EC"/>
</dbReference>
<evidence type="ECO:0000259" key="11">
    <source>
        <dbReference type="PROSITE" id="PS51760"/>
    </source>
</evidence>
<evidence type="ECO:0000256" key="6">
    <source>
        <dbReference type="ARBA" id="ARBA00023277"/>
    </source>
</evidence>
<keyword evidence="3 12" id="KW-0858">Xylan degradation</keyword>
<comment type="similarity">
    <text evidence="2 9">Belongs to the glycosyl hydrolase 10 (cellulase F) family.</text>
</comment>
<dbReference type="RefSeq" id="WP_145345908.1">
    <property type="nucleotide sequence ID" value="NZ_CP036261.1"/>
</dbReference>
<dbReference type="PANTHER" id="PTHR31490">
    <property type="entry name" value="GLYCOSYL HYDROLASE"/>
    <property type="match status" value="1"/>
</dbReference>
<dbReference type="CDD" id="cd23432">
    <property type="entry name" value="beta-trefoil_Ricin_EndoBetaGal-like"/>
    <property type="match status" value="1"/>
</dbReference>
<dbReference type="PROSITE" id="PS51760">
    <property type="entry name" value="GH10_2"/>
    <property type="match status" value="1"/>
</dbReference>
<dbReference type="Gene3D" id="3.20.20.80">
    <property type="entry name" value="Glycosidases"/>
    <property type="match status" value="1"/>
</dbReference>
<dbReference type="EMBL" id="CP036261">
    <property type="protein sequence ID" value="QDS88587.1"/>
    <property type="molecule type" value="Genomic_DNA"/>
</dbReference>
<comment type="catalytic activity">
    <reaction evidence="1 9">
        <text>Endohydrolysis of (1-&gt;4)-beta-D-xylosidic linkages in xylans.</text>
        <dbReference type="EC" id="3.2.1.8"/>
    </reaction>
</comment>
<dbReference type="Proteomes" id="UP000319557">
    <property type="component" value="Chromosome"/>
</dbReference>
<gene>
    <name evidence="12" type="primary">xynZ_2</name>
    <name evidence="12" type="ORF">EC9_27780</name>
</gene>
<dbReference type="SUPFAM" id="SSF51445">
    <property type="entry name" value="(Trans)glycosidases"/>
    <property type="match status" value="1"/>
</dbReference>
<evidence type="ECO:0000313" key="12">
    <source>
        <dbReference type="EMBL" id="QDS88587.1"/>
    </source>
</evidence>
<feature type="signal peptide" evidence="10">
    <location>
        <begin position="1"/>
        <end position="25"/>
    </location>
</feature>
<evidence type="ECO:0000256" key="10">
    <source>
        <dbReference type="SAM" id="SignalP"/>
    </source>
</evidence>
<dbReference type="Pfam" id="PF00331">
    <property type="entry name" value="Glyco_hydro_10"/>
    <property type="match status" value="1"/>
</dbReference>
<evidence type="ECO:0000256" key="5">
    <source>
        <dbReference type="ARBA" id="ARBA00022801"/>
    </source>
</evidence>
<keyword evidence="4 10" id="KW-0732">Signal</keyword>
<keyword evidence="13" id="KW-1185">Reference proteome</keyword>
<keyword evidence="5 9" id="KW-0378">Hydrolase</keyword>
<dbReference type="PRINTS" id="PR00134">
    <property type="entry name" value="GLHYDRLASE10"/>
</dbReference>
<evidence type="ECO:0000313" key="13">
    <source>
        <dbReference type="Proteomes" id="UP000319557"/>
    </source>
</evidence>
<dbReference type="AlphaFoldDB" id="A0A517M135"/>
<dbReference type="InterPro" id="IPR044846">
    <property type="entry name" value="GH10"/>
</dbReference>
<proteinExistence type="inferred from homology"/>
<dbReference type="InterPro" id="IPR017853">
    <property type="entry name" value="GH"/>
</dbReference>
<feature type="domain" description="GH10" evidence="11">
    <location>
        <begin position="28"/>
        <end position="371"/>
    </location>
</feature>
<evidence type="ECO:0000256" key="3">
    <source>
        <dbReference type="ARBA" id="ARBA00022651"/>
    </source>
</evidence>
<keyword evidence="8 9" id="KW-0624">Polysaccharide degradation</keyword>
<keyword evidence="7 9" id="KW-0326">Glycosidase</keyword>
<dbReference type="PANTHER" id="PTHR31490:SF88">
    <property type="entry name" value="BETA-XYLANASE"/>
    <property type="match status" value="1"/>
</dbReference>
<evidence type="ECO:0000256" key="4">
    <source>
        <dbReference type="ARBA" id="ARBA00022729"/>
    </source>
</evidence>
<dbReference type="EC" id="3.2.1.8" evidence="9"/>
<dbReference type="OrthoDB" id="9809277at2"/>
<reference evidence="12 13" key="1">
    <citation type="submission" date="2019-02" db="EMBL/GenBank/DDBJ databases">
        <title>Deep-cultivation of Planctomycetes and their phenomic and genomic characterization uncovers novel biology.</title>
        <authorList>
            <person name="Wiegand S."/>
            <person name="Jogler M."/>
            <person name="Boedeker C."/>
            <person name="Pinto D."/>
            <person name="Vollmers J."/>
            <person name="Rivas-Marin E."/>
            <person name="Kohn T."/>
            <person name="Peeters S.H."/>
            <person name="Heuer A."/>
            <person name="Rast P."/>
            <person name="Oberbeckmann S."/>
            <person name="Bunk B."/>
            <person name="Jeske O."/>
            <person name="Meyerdierks A."/>
            <person name="Storesund J.E."/>
            <person name="Kallscheuer N."/>
            <person name="Luecker S."/>
            <person name="Lage O.M."/>
            <person name="Pohl T."/>
            <person name="Merkel B.J."/>
            <person name="Hornburger P."/>
            <person name="Mueller R.-W."/>
            <person name="Bruemmer F."/>
            <person name="Labrenz M."/>
            <person name="Spormann A.M."/>
            <person name="Op den Camp H."/>
            <person name="Overmann J."/>
            <person name="Amann R."/>
            <person name="Jetten M.S.M."/>
            <person name="Mascher T."/>
            <person name="Medema M.H."/>
            <person name="Devos D.P."/>
            <person name="Kaster A.-K."/>
            <person name="Ovreas L."/>
            <person name="Rohde M."/>
            <person name="Galperin M.Y."/>
            <person name="Jogler C."/>
        </authorList>
    </citation>
    <scope>NUCLEOTIDE SEQUENCE [LARGE SCALE GENOMIC DNA]</scope>
    <source>
        <strain evidence="12 13">EC9</strain>
    </source>
</reference>
<organism evidence="12 13">
    <name type="scientific">Rosistilla ulvae</name>
    <dbReference type="NCBI Taxonomy" id="1930277"/>
    <lineage>
        <taxon>Bacteria</taxon>
        <taxon>Pseudomonadati</taxon>
        <taxon>Planctomycetota</taxon>
        <taxon>Planctomycetia</taxon>
        <taxon>Pirellulales</taxon>
        <taxon>Pirellulaceae</taxon>
        <taxon>Rosistilla</taxon>
    </lineage>
</organism>
<evidence type="ECO:0000256" key="9">
    <source>
        <dbReference type="RuleBase" id="RU361174"/>
    </source>
</evidence>
<protein>
    <recommendedName>
        <fullName evidence="9">Beta-xylanase</fullName>
        <ecNumber evidence="9">3.2.1.8</ecNumber>
    </recommendedName>
</protein>
<dbReference type="InterPro" id="IPR001000">
    <property type="entry name" value="GH10_dom"/>
</dbReference>
<evidence type="ECO:0000256" key="7">
    <source>
        <dbReference type="ARBA" id="ARBA00023295"/>
    </source>
</evidence>